<dbReference type="NCBIfam" id="NF047352">
    <property type="entry name" value="P_loop_sacsin"/>
    <property type="match status" value="1"/>
</dbReference>
<keyword evidence="2" id="KW-1185">Reference proteome</keyword>
<dbReference type="SUPFAM" id="SSF55874">
    <property type="entry name" value="ATPase domain of HSP90 chaperone/DNA topoisomerase II/histidine kinase"/>
    <property type="match status" value="1"/>
</dbReference>
<sequence>MSQPNQGPDLRTIDRLFSRHLKEHLKLPDSARARDLGAERALIQDYSGRVVYELLQNALDRASDVVLIRWDEASRSLEVANDGRPVSVYPDPKDRRSDFRALLSLHSSSKSADESIGNKGVGFRSVFSLTEEVEVWSRTASSDWWGMRLSHPTEAEPARGVEWSNHEVASFYAPQRLPESSADFRNRFSDYTTVVRLCEMRLDRTKVVAQSIDELMRLPMRFLEYRVRKPRELRIRLDVHSHESGVAAKARDRRIIGDAAEIAVAEASVTVSEAVREQTGLDLQQDACVRVLLFADPGKDARTTNETGLYWSYLPTEQESGFGVHIHADFYLSNSRRNLTLRQLNADETNSAADPAGWNQRLLREAARLIVEELWHRPDVCEREDFWALATPDRCTCKYLAHEVGRRIFAETDEFRQLVARTFPAHANAWLLQRYADFFDALEAWATYTYHHAGGPGWPRHCNRLYEWQALLLDQVEQSGASVLPIVDAVADDMQYQLVPRARPLMRDRRRRDTDRIYLRTPAASHATPILLPSSVQAQGTYVTAWTPPGANAKEPSSHGLLEFSRPEILAHLRPGSTDANHEDLLLAAIRLATEEPNPGRGESILMRARSPNAGPVWRLTLDKVTALGRAGHNLRNLKVPTRDQGWVAASEVARATSGPWPHLDEHALSAICQLSGVASASIPTIDDLCLLLGIGVVPIDDEGNIPGWPEQPSAALGRSLLEAWERDLHPVLKFGDGSLGNKASDQLRSSAWLHDALFDERELLGGRIEQAIGQEAPFAPLAVWWQYDVGGFQTKLLPRLMIRQGETPPSWALDMGVESPLHAASKQRIQEAIKRLTMTPSALNDERDLIALYRRLVDGALRFDPPPPVPLLYRHVDPDGRIRALAWAGPEDRVWDDPGEGASSAFSAFRDVNIWVYRGTTMDEATKLNAIHFAPGAPHIEKKGRHVESELAEQLRIAIWQALPDLLAAAALSQQTFNHEEAIRRQATLIVEHYERVWITWAFDGKEAVRGNEDAGDVFLSPQEHAAPVICFDGSELPLVECAYALSELLTEKRAFGDLFRDGLYAWRQTDSHEDSSPSVLRFRRDHNLSERDVREWRTLLESARLDPKKSTEWCARVKQVLSGYGELAEEPQPGARITPSTWKTANKNVNERDLHNELDEMLAGDPAFKALAPQVEFHAHHQQAFLKHRDKPAKYIAKKAELEGPSHWTESLLAQLRERAQAPVSREEHAQFGWLIFDPDVAWRKRYNLPEADSIEPSKEALQFANGQIALDHLPTTAAKVDLHLFKTEPSTSFRAAISDPDEWMRQSQRKASGGLRAECAVLELAIRQASCWQQNDSKGFQEALDIARPPFKQLAALKTLDLSSQDSIREFLHVASYSGNTGFDVLVPDQASRQVLMVEVKRVDALDGQVVFFLSENERRRAEDYINQCLPWRLWLVASNNAIEDATKVVEKFEAHQAELNQLLTAGLHPGEWMLMATLRPDAKDSSH</sequence>
<dbReference type="Gene3D" id="3.30.565.10">
    <property type="entry name" value="Histidine kinase-like ATPase, C-terminal domain"/>
    <property type="match status" value="1"/>
</dbReference>
<evidence type="ECO:0008006" key="3">
    <source>
        <dbReference type="Google" id="ProtNLM"/>
    </source>
</evidence>
<name>A0A6P1DV18_9GAMM</name>
<proteinExistence type="predicted"/>
<protein>
    <recommendedName>
        <fullName evidence="3">Protein NO VEIN C-terminal domain-containing protein</fullName>
    </recommendedName>
</protein>
<dbReference type="RefSeq" id="WP_164652786.1">
    <property type="nucleotide sequence ID" value="NZ_JAAIJR010000017.1"/>
</dbReference>
<evidence type="ECO:0000313" key="2">
    <source>
        <dbReference type="Proteomes" id="UP000471640"/>
    </source>
</evidence>
<dbReference type="EMBL" id="JAAIJR010000017">
    <property type="protein sequence ID" value="NEX19892.1"/>
    <property type="molecule type" value="Genomic_DNA"/>
</dbReference>
<gene>
    <name evidence="1" type="ORF">G3480_06110</name>
</gene>
<accession>A0A6P1DV18</accession>
<organism evidence="1 2">
    <name type="scientific">Thiorhodococcus mannitoliphagus</name>
    <dbReference type="NCBI Taxonomy" id="329406"/>
    <lineage>
        <taxon>Bacteria</taxon>
        <taxon>Pseudomonadati</taxon>
        <taxon>Pseudomonadota</taxon>
        <taxon>Gammaproteobacteria</taxon>
        <taxon>Chromatiales</taxon>
        <taxon>Chromatiaceae</taxon>
        <taxon>Thiorhodococcus</taxon>
    </lineage>
</organism>
<reference evidence="2" key="1">
    <citation type="journal article" date="2020" name="Microbiol. Resour. Announc.">
        <title>Draft Genome Sequences of Thiorhodococcus mannitoliphagus and Thiorhodococcus minor, Purple Sulfur Photosynthetic Bacteria in the Gammaproteobacterial Family Chromatiaceae.</title>
        <authorList>
            <person name="Aviles F.A."/>
            <person name="Meyer T.E."/>
            <person name="Kyndt J.A."/>
        </authorList>
    </citation>
    <scope>NUCLEOTIDE SEQUENCE [LARGE SCALE GENOMIC DNA]</scope>
    <source>
        <strain evidence="2">DSM 18266</strain>
    </source>
</reference>
<reference evidence="1 2" key="2">
    <citation type="submission" date="2020-02" db="EMBL/GenBank/DDBJ databases">
        <title>Genome sequences of Thiorhodococcus mannitoliphagus and Thiorhodococcus minor, purple sulfur photosynthetic bacteria in the gammaproteobacterial family, Chromatiaceae.</title>
        <authorList>
            <person name="Aviles F.A."/>
            <person name="Meyer T.E."/>
            <person name="Kyndt J.A."/>
        </authorList>
    </citation>
    <scope>NUCLEOTIDE SEQUENCE [LARGE SCALE GENOMIC DNA]</scope>
    <source>
        <strain evidence="1 2">DSM 18266</strain>
    </source>
</reference>
<comment type="caution">
    <text evidence="1">The sequence shown here is derived from an EMBL/GenBank/DDBJ whole genome shotgun (WGS) entry which is preliminary data.</text>
</comment>
<dbReference type="InterPro" id="IPR036890">
    <property type="entry name" value="HATPase_C_sf"/>
</dbReference>
<dbReference type="Proteomes" id="UP000471640">
    <property type="component" value="Unassembled WGS sequence"/>
</dbReference>
<evidence type="ECO:0000313" key="1">
    <source>
        <dbReference type="EMBL" id="NEX19892.1"/>
    </source>
</evidence>